<dbReference type="AlphaFoldDB" id="A0A1R2BYT6"/>
<evidence type="ECO:0000313" key="2">
    <source>
        <dbReference type="EMBL" id="OMJ81807.1"/>
    </source>
</evidence>
<feature type="compositionally biased region" description="Polar residues" evidence="1">
    <location>
        <begin position="1"/>
        <end position="12"/>
    </location>
</feature>
<comment type="caution">
    <text evidence="2">The sequence shown here is derived from an EMBL/GenBank/DDBJ whole genome shotgun (WGS) entry which is preliminary data.</text>
</comment>
<organism evidence="2 3">
    <name type="scientific">Stentor coeruleus</name>
    <dbReference type="NCBI Taxonomy" id="5963"/>
    <lineage>
        <taxon>Eukaryota</taxon>
        <taxon>Sar</taxon>
        <taxon>Alveolata</taxon>
        <taxon>Ciliophora</taxon>
        <taxon>Postciliodesmatophora</taxon>
        <taxon>Heterotrichea</taxon>
        <taxon>Heterotrichida</taxon>
        <taxon>Stentoridae</taxon>
        <taxon>Stentor</taxon>
    </lineage>
</organism>
<dbReference type="EMBL" id="MPUH01000365">
    <property type="protein sequence ID" value="OMJ81807.1"/>
    <property type="molecule type" value="Genomic_DNA"/>
</dbReference>
<reference evidence="2 3" key="1">
    <citation type="submission" date="2016-11" db="EMBL/GenBank/DDBJ databases">
        <title>The macronuclear genome of Stentor coeruleus: a giant cell with tiny introns.</title>
        <authorList>
            <person name="Slabodnick M."/>
            <person name="Ruby J.G."/>
            <person name="Reiff S.B."/>
            <person name="Swart E.C."/>
            <person name="Gosai S."/>
            <person name="Prabakaran S."/>
            <person name="Witkowska E."/>
            <person name="Larue G.E."/>
            <person name="Fisher S."/>
            <person name="Freeman R.M."/>
            <person name="Gunawardena J."/>
            <person name="Chu W."/>
            <person name="Stover N.A."/>
            <person name="Gregory B.D."/>
            <person name="Nowacki M."/>
            <person name="Derisi J."/>
            <person name="Roy S.W."/>
            <person name="Marshall W.F."/>
            <person name="Sood P."/>
        </authorList>
    </citation>
    <scope>NUCLEOTIDE SEQUENCE [LARGE SCALE GENOMIC DNA]</scope>
    <source>
        <strain evidence="2">WM001</strain>
    </source>
</reference>
<gene>
    <name evidence="2" type="ORF">SteCoe_17626</name>
</gene>
<keyword evidence="3" id="KW-1185">Reference proteome</keyword>
<evidence type="ECO:0000313" key="3">
    <source>
        <dbReference type="Proteomes" id="UP000187209"/>
    </source>
</evidence>
<protein>
    <submittedName>
        <fullName evidence="2">Uncharacterized protein</fullName>
    </submittedName>
</protein>
<evidence type="ECO:0000256" key="1">
    <source>
        <dbReference type="SAM" id="MobiDB-lite"/>
    </source>
</evidence>
<feature type="compositionally biased region" description="Low complexity" evidence="1">
    <location>
        <begin position="38"/>
        <end position="50"/>
    </location>
</feature>
<sequence>MDSNDNSKNIVNADQAINKRPCTPPSSKPRENNMSTPKQSASKTKSSCKASNEKTQFRNDHRKNRSLQESENSKVYSSPCKSRLDYSAIPVANVDIKACQAEILRYKSQQRKDMLAEKKIMRDEWVNAKKRRQDEVEKETFSHEEQMTMSRLELKKMIEDNERTRKLLERKDREEEFLALKEAKLALNCRDKKIENEMIKNERDKSLKRQREVEENRQKSRNDREERRKYFLESVAAAKKAREEEEERLKKESRFEHAQEVFGRKEILYQNSVLQKSALEKVEMILSN</sequence>
<feature type="region of interest" description="Disordered" evidence="1">
    <location>
        <begin position="1"/>
        <end position="80"/>
    </location>
</feature>
<dbReference type="Proteomes" id="UP000187209">
    <property type="component" value="Unassembled WGS sequence"/>
</dbReference>
<accession>A0A1R2BYT6</accession>
<name>A0A1R2BYT6_9CILI</name>
<proteinExistence type="predicted"/>
<feature type="region of interest" description="Disordered" evidence="1">
    <location>
        <begin position="205"/>
        <end position="226"/>
    </location>
</feature>